<keyword evidence="2" id="KW-1185">Reference proteome</keyword>
<name>A0A194ADJ9_9BACT</name>
<reference evidence="2" key="1">
    <citation type="submission" date="2016-06" db="EMBL/GenBank/DDBJ databases">
        <title>Draft genome sequence of Desulfoplanes formicivorans strain Pf12B.</title>
        <authorList>
            <person name="Watanabe M."/>
            <person name="Kojima H."/>
            <person name="Fukui M."/>
        </authorList>
    </citation>
    <scope>NUCLEOTIDE SEQUENCE [LARGE SCALE GENOMIC DNA]</scope>
    <source>
        <strain evidence="2">Pf12B</strain>
    </source>
</reference>
<evidence type="ECO:0000313" key="2">
    <source>
        <dbReference type="Proteomes" id="UP000095200"/>
    </source>
</evidence>
<dbReference type="RefSeq" id="WP_069857648.1">
    <property type="nucleotide sequence ID" value="NZ_BDFE01000009.1"/>
</dbReference>
<sequence>MKFFYELLVILGSVLFCSVTYASNWVTYDQIWVFDDALCASPGVYFTLEEENSAFADFNSFGVFQSDGSQFYGVEVFSGSDGVGTEKVFGTPELARIDRWGAFGFYIDTPNGLFTNTNIELDLVPDHYTFDFMQTYYTETDEPLYHLDDPYDDPDYHNPYKHYYTLYFEDTAPEGRYDFDDMVVRVSGMLPMIHGPHQPEYPEISDPGNYPTSPTPLPGAAFLLLAGLPFIFKKRG</sequence>
<proteinExistence type="predicted"/>
<comment type="caution">
    <text evidence="1">The sequence shown here is derived from an EMBL/GenBank/DDBJ whole genome shotgun (WGS) entry which is preliminary data.</text>
</comment>
<dbReference type="Proteomes" id="UP000095200">
    <property type="component" value="Unassembled WGS sequence"/>
</dbReference>
<dbReference type="AlphaFoldDB" id="A0A194ADJ9"/>
<gene>
    <name evidence="1" type="ORF">DPF_0860</name>
</gene>
<dbReference type="EMBL" id="BDFE01000009">
    <property type="protein sequence ID" value="GAU08157.1"/>
    <property type="molecule type" value="Genomic_DNA"/>
</dbReference>
<protein>
    <submittedName>
        <fullName evidence="1">Uncharacterized protein</fullName>
    </submittedName>
</protein>
<evidence type="ECO:0000313" key="1">
    <source>
        <dbReference type="EMBL" id="GAU08157.1"/>
    </source>
</evidence>
<accession>A0A194ADJ9</accession>
<organism evidence="1 2">
    <name type="scientific">Desulfoplanes formicivorans</name>
    <dbReference type="NCBI Taxonomy" id="1592317"/>
    <lineage>
        <taxon>Bacteria</taxon>
        <taxon>Pseudomonadati</taxon>
        <taxon>Thermodesulfobacteriota</taxon>
        <taxon>Desulfovibrionia</taxon>
        <taxon>Desulfovibrionales</taxon>
        <taxon>Desulfoplanaceae</taxon>
        <taxon>Desulfoplanes</taxon>
    </lineage>
</organism>